<dbReference type="EMBL" id="LAZR01000486">
    <property type="protein sequence ID" value="KKN66975.1"/>
    <property type="molecule type" value="Genomic_DNA"/>
</dbReference>
<evidence type="ECO:0000313" key="1">
    <source>
        <dbReference type="EMBL" id="KKN66975.1"/>
    </source>
</evidence>
<organism evidence="1">
    <name type="scientific">marine sediment metagenome</name>
    <dbReference type="NCBI Taxonomy" id="412755"/>
    <lineage>
        <taxon>unclassified sequences</taxon>
        <taxon>metagenomes</taxon>
        <taxon>ecological metagenomes</taxon>
    </lineage>
</organism>
<protein>
    <submittedName>
        <fullName evidence="1">Uncharacterized protein</fullName>
    </submittedName>
</protein>
<proteinExistence type="predicted"/>
<comment type="caution">
    <text evidence="1">The sequence shown here is derived from an EMBL/GenBank/DDBJ whole genome shotgun (WGS) entry which is preliminary data.</text>
</comment>
<gene>
    <name evidence="1" type="ORF">LCGC14_0466550</name>
</gene>
<reference evidence="1" key="1">
    <citation type="journal article" date="2015" name="Nature">
        <title>Complex archaea that bridge the gap between prokaryotes and eukaryotes.</title>
        <authorList>
            <person name="Spang A."/>
            <person name="Saw J.H."/>
            <person name="Jorgensen S.L."/>
            <person name="Zaremba-Niedzwiedzka K."/>
            <person name="Martijn J."/>
            <person name="Lind A.E."/>
            <person name="van Eijk R."/>
            <person name="Schleper C."/>
            <person name="Guy L."/>
            <person name="Ettema T.J."/>
        </authorList>
    </citation>
    <scope>NUCLEOTIDE SEQUENCE</scope>
</reference>
<accession>A0A0F9SDN8</accession>
<dbReference type="AlphaFoldDB" id="A0A0F9SDN8"/>
<name>A0A0F9SDN8_9ZZZZ</name>
<sequence>MITRRNFLHAAFYSIVALIVRTRDIFAIKEIAESDKQGMVFPGTFPITFAERKPQHRIFLPSIKRR</sequence>